<evidence type="ECO:0000259" key="2">
    <source>
        <dbReference type="PROSITE" id="PS51194"/>
    </source>
</evidence>
<dbReference type="RefSeq" id="WP_203626306.1">
    <property type="nucleotide sequence ID" value="NZ_BOLQ01000003.1"/>
</dbReference>
<dbReference type="PROSITE" id="PS51192">
    <property type="entry name" value="HELICASE_ATP_BIND_1"/>
    <property type="match status" value="1"/>
</dbReference>
<dbReference type="EMBL" id="JBHTOC010000004">
    <property type="protein sequence ID" value="MFD1429384.1"/>
    <property type="molecule type" value="Genomic_DNA"/>
</dbReference>
<keyword evidence="3" id="KW-0067">ATP-binding</keyword>
<proteinExistence type="predicted"/>
<dbReference type="SUPFAM" id="SSF52540">
    <property type="entry name" value="P-loop containing nucleoside triphosphate hydrolases"/>
    <property type="match status" value="1"/>
</dbReference>
<gene>
    <name evidence="3" type="ORF">ACFQ4P_03855</name>
</gene>
<reference evidence="4" key="1">
    <citation type="journal article" date="2019" name="Int. J. Syst. Evol. Microbiol.">
        <title>The Global Catalogue of Microorganisms (GCM) 10K type strain sequencing project: providing services to taxonomists for standard genome sequencing and annotation.</title>
        <authorList>
            <consortium name="The Broad Institute Genomics Platform"/>
            <consortium name="The Broad Institute Genome Sequencing Center for Infectious Disease"/>
            <person name="Wu L."/>
            <person name="Ma J."/>
        </authorList>
    </citation>
    <scope>NUCLEOTIDE SEQUENCE [LARGE SCALE GENOMIC DNA]</scope>
    <source>
        <strain evidence="4">CCM 8980</strain>
    </source>
</reference>
<organism evidence="3 4">
    <name type="scientific">Lacticaseibacillus mingshuiensis</name>
    <dbReference type="NCBI Taxonomy" id="2799574"/>
    <lineage>
        <taxon>Bacteria</taxon>
        <taxon>Bacillati</taxon>
        <taxon>Bacillota</taxon>
        <taxon>Bacilli</taxon>
        <taxon>Lactobacillales</taxon>
        <taxon>Lactobacillaceae</taxon>
        <taxon>Lacticaseibacillus</taxon>
    </lineage>
</organism>
<dbReference type="Pfam" id="PF04851">
    <property type="entry name" value="ResIII"/>
    <property type="match status" value="1"/>
</dbReference>
<keyword evidence="3" id="KW-0547">Nucleotide-binding</keyword>
<sequence length="927" mass="103875">MTKHFELDGQTYELVTIAQDQSHAQKGPIVIYRRPGTQQYFVIPQDELISRTKQQKPVDWSARLTLFKSLFVGRTDVYANRYWNKRAEKKAYAPAAPFENGRPSRTHHFELTDAVLLDHLRGSQTRSGDTAIGLYPLAEDNTTKFLVFDIDGHHADQPWQGLSESIVKVCREAGLAPLVELSQSGSGSHIWLLFATPLAASIARRLGDELLKATQAIDPRLPFTAFDRLFPAQDQLGPGQFGNLIAAPLEAHAARDGQSVFVDEAWKPFSDQWAVLAKADRLSSAKVKETIDRLSQRAGFRLYDEADEEDEPDIFTQPYQITKPLTIIRANALYVLKADLDAEALLHLKWLASFRNPVFYERQKNRMPVNLTPRIISLYRESPTYLILPRGLEDQLAAMVASITWQDKVATGTPLDVHFNGTLRPNQVPAFNAMMANVNGILAARTGFGKTVIGANLIAKRAVSTLILVPNKTLAEQWRKSLQQLLTINTAPTVVEHTPSGRKRRKPIIGTYYGQKKNCSGLVDIATVQAVSRLQDSRTFLDRYGMVISDEVHHDAASTFDRVIGGLRARYLYGLSATPYRRDGQAPILTMRFGPIRFRTEAVDPEFALSVQRTVIPRFTNFGMTDLETLKNGIVENRTAMLHDEARDAVIIRDIKNALKAGRHLIVLTSLVEHVDQLYSRVKDANVYRIYGRFSAKERSEEITRIKAETGPYVILATTATAGEGLDIATLDTLLLAMPIGYHGNLEQYLGRMHRDLGAKSSLIVYDYVDMFVPMLMRMYRKRRKTYQALGYTISEDAFTKQRGPQVFDGHCQVALSQALSAASSVMVVVPRAGRFLQARLENSLMPECTAEVYTQFEPTLPISANSHLHLAAFALPNCVVIDGRQLWISIDAGFENNRGMTIRLDHPELVSQLVKMMADNEGRLPL</sequence>
<dbReference type="InterPro" id="IPR054347">
    <property type="entry name" value="TOTE_primase"/>
</dbReference>
<evidence type="ECO:0000313" key="4">
    <source>
        <dbReference type="Proteomes" id="UP001597196"/>
    </source>
</evidence>
<dbReference type="Pfam" id="PF22548">
    <property type="entry name" value="AEP-TOTE"/>
    <property type="match status" value="1"/>
</dbReference>
<keyword evidence="3" id="KW-0347">Helicase</keyword>
<protein>
    <submittedName>
        <fullName evidence="3">DEAD/DEAH box helicase family protein</fullName>
    </submittedName>
</protein>
<name>A0ABW4CHB6_9LACO</name>
<dbReference type="InterPro" id="IPR006935">
    <property type="entry name" value="Helicase/UvrB_N"/>
</dbReference>
<dbReference type="InterPro" id="IPR001650">
    <property type="entry name" value="Helicase_C-like"/>
</dbReference>
<evidence type="ECO:0000313" key="3">
    <source>
        <dbReference type="EMBL" id="MFD1429384.1"/>
    </source>
</evidence>
<dbReference type="PANTHER" id="PTHR47396:SF1">
    <property type="entry name" value="ATP-DEPENDENT HELICASE IRC3-RELATED"/>
    <property type="match status" value="1"/>
</dbReference>
<dbReference type="PROSITE" id="PS51194">
    <property type="entry name" value="HELICASE_CTER"/>
    <property type="match status" value="1"/>
</dbReference>
<keyword evidence="3" id="KW-0378">Hydrolase</keyword>
<dbReference type="InterPro" id="IPR050742">
    <property type="entry name" value="Helicase_Restrict-Modif_Enz"/>
</dbReference>
<dbReference type="InterPro" id="IPR014001">
    <property type="entry name" value="Helicase_ATP-bd"/>
</dbReference>
<dbReference type="SMART" id="SM00487">
    <property type="entry name" value="DEXDc"/>
    <property type="match status" value="1"/>
</dbReference>
<dbReference type="CDD" id="cd00525">
    <property type="entry name" value="AE_Prim_S_like"/>
    <property type="match status" value="1"/>
</dbReference>
<dbReference type="Proteomes" id="UP001597196">
    <property type="component" value="Unassembled WGS sequence"/>
</dbReference>
<dbReference type="GO" id="GO:0004386">
    <property type="term" value="F:helicase activity"/>
    <property type="evidence" value="ECO:0007669"/>
    <property type="project" value="UniProtKB-KW"/>
</dbReference>
<comment type="caution">
    <text evidence="3">The sequence shown here is derived from an EMBL/GenBank/DDBJ whole genome shotgun (WGS) entry which is preliminary data.</text>
</comment>
<dbReference type="PANTHER" id="PTHR47396">
    <property type="entry name" value="TYPE I RESTRICTION ENZYME ECOKI R PROTEIN"/>
    <property type="match status" value="1"/>
</dbReference>
<evidence type="ECO:0000259" key="1">
    <source>
        <dbReference type="PROSITE" id="PS51192"/>
    </source>
</evidence>
<feature type="domain" description="Helicase ATP-binding" evidence="1">
    <location>
        <begin position="431"/>
        <end position="597"/>
    </location>
</feature>
<keyword evidence="4" id="KW-1185">Reference proteome</keyword>
<dbReference type="CDD" id="cd17926">
    <property type="entry name" value="DEXHc_RE"/>
    <property type="match status" value="1"/>
</dbReference>
<dbReference type="Pfam" id="PF00271">
    <property type="entry name" value="Helicase_C"/>
    <property type="match status" value="1"/>
</dbReference>
<accession>A0ABW4CHB6</accession>
<feature type="domain" description="Helicase C-terminal" evidence="2">
    <location>
        <begin position="654"/>
        <end position="798"/>
    </location>
</feature>
<dbReference type="InterPro" id="IPR027417">
    <property type="entry name" value="P-loop_NTPase"/>
</dbReference>
<dbReference type="Gene3D" id="3.40.50.300">
    <property type="entry name" value="P-loop containing nucleotide triphosphate hydrolases"/>
    <property type="match status" value="2"/>
</dbReference>